<dbReference type="GO" id="GO:0022857">
    <property type="term" value="F:transmembrane transporter activity"/>
    <property type="evidence" value="ECO:0007669"/>
    <property type="project" value="TreeGrafter"/>
</dbReference>
<evidence type="ECO:0000259" key="8">
    <source>
        <dbReference type="Pfam" id="PF12704"/>
    </source>
</evidence>
<evidence type="ECO:0000256" key="4">
    <source>
        <dbReference type="ARBA" id="ARBA00022989"/>
    </source>
</evidence>
<evidence type="ECO:0000256" key="1">
    <source>
        <dbReference type="ARBA" id="ARBA00004651"/>
    </source>
</evidence>
<feature type="domain" description="MacB-like periplasmic core" evidence="8">
    <location>
        <begin position="20"/>
        <end position="239"/>
    </location>
</feature>
<feature type="domain" description="MacB-like periplasmic core" evidence="8">
    <location>
        <begin position="428"/>
        <end position="641"/>
    </location>
</feature>
<feature type="transmembrane region" description="Helical" evidence="6">
    <location>
        <begin position="677"/>
        <end position="698"/>
    </location>
</feature>
<comment type="subcellular location">
    <subcellularLocation>
        <location evidence="1">Cell membrane</location>
        <topology evidence="1">Multi-pass membrane protein</topology>
    </subcellularLocation>
</comment>
<evidence type="ECO:0000256" key="6">
    <source>
        <dbReference type="SAM" id="Phobius"/>
    </source>
</evidence>
<dbReference type="InterPro" id="IPR025857">
    <property type="entry name" value="MacB_PCD"/>
</dbReference>
<dbReference type="PANTHER" id="PTHR30572">
    <property type="entry name" value="MEMBRANE COMPONENT OF TRANSPORTER-RELATED"/>
    <property type="match status" value="1"/>
</dbReference>
<dbReference type="PROSITE" id="PS51257">
    <property type="entry name" value="PROKAR_LIPOPROTEIN"/>
    <property type="match status" value="1"/>
</dbReference>
<reference evidence="9" key="2">
    <citation type="submission" date="2020-10" db="EMBL/GenBank/DDBJ databases">
        <title>Mucilaginibacter sp. nov., isolated from soil.</title>
        <authorList>
            <person name="Jeon C.O."/>
        </authorList>
    </citation>
    <scope>NUCLEOTIDE SEQUENCE</scope>
    <source>
        <strain evidence="9">R11</strain>
    </source>
</reference>
<keyword evidence="5 6" id="KW-0472">Membrane</keyword>
<feature type="domain" description="ABC3 transporter permease C-terminal" evidence="7">
    <location>
        <begin position="284"/>
        <end position="400"/>
    </location>
</feature>
<accession>A0A965ZJE4</accession>
<evidence type="ECO:0000256" key="3">
    <source>
        <dbReference type="ARBA" id="ARBA00022692"/>
    </source>
</evidence>
<evidence type="ECO:0000313" key="10">
    <source>
        <dbReference type="Proteomes" id="UP000638732"/>
    </source>
</evidence>
<dbReference type="AlphaFoldDB" id="A0A965ZJE4"/>
<feature type="transmembrane region" description="Helical" evidence="6">
    <location>
        <begin position="21"/>
        <end position="41"/>
    </location>
</feature>
<comment type="caution">
    <text evidence="9">The sequence shown here is derived from an EMBL/GenBank/DDBJ whole genome shotgun (WGS) entry which is preliminary data.</text>
</comment>
<dbReference type="EMBL" id="WWEO01000045">
    <property type="protein sequence ID" value="NCD72225.1"/>
    <property type="molecule type" value="Genomic_DNA"/>
</dbReference>
<feature type="transmembrane region" description="Helical" evidence="6">
    <location>
        <begin position="710"/>
        <end position="738"/>
    </location>
</feature>
<dbReference type="GO" id="GO:0005886">
    <property type="term" value="C:plasma membrane"/>
    <property type="evidence" value="ECO:0007669"/>
    <property type="project" value="UniProtKB-SubCell"/>
</dbReference>
<dbReference type="Pfam" id="PF02687">
    <property type="entry name" value="FtsX"/>
    <property type="match status" value="2"/>
</dbReference>
<evidence type="ECO:0000259" key="7">
    <source>
        <dbReference type="Pfam" id="PF02687"/>
    </source>
</evidence>
<dbReference type="Proteomes" id="UP000638732">
    <property type="component" value="Unassembled WGS sequence"/>
</dbReference>
<feature type="transmembrane region" description="Helical" evidence="6">
    <location>
        <begin position="333"/>
        <end position="359"/>
    </location>
</feature>
<feature type="transmembrane region" description="Helical" evidence="6">
    <location>
        <begin position="371"/>
        <end position="395"/>
    </location>
</feature>
<dbReference type="Pfam" id="PF12704">
    <property type="entry name" value="MacB_PCD"/>
    <property type="match status" value="2"/>
</dbReference>
<feature type="domain" description="ABC3 transporter permease C-terminal" evidence="7">
    <location>
        <begin position="677"/>
        <end position="786"/>
    </location>
</feature>
<sequence>MLKNYFKTAFRSLYKNKGYSFLNIFGLAIGIACASFIFLWVENELSYDQFNTKKDQVYLTMVNQPYDKSIFTHTSTQAPLAAAMQSEIPGIAQTCRTSEGETSMLFSVGDRSMYASGKYAEPSLFSMFTLSFMEGNAQIAFSQLHSLVITQSTALKFFGTDRNVVGKTIRVDNKQDYVVSGLIKDIPRNSSMQFEWVAPFQITYNQNPWMKSWDNSGITTYVELKPGVDPEAVNKQLKNFVQRRAPQSISHPFLFNMKSWHLHWGFENGKQVGGQIEYVNLFAIIAWIILLIACINFMNLATARSEKRAREVGVRKVLGAGKKMLIAQFIGEALILAFAASFLAVLIITLTLPFFNILVQQQLTLGLDKPLHIGALLAMTLICGLVAGSYPSFYLSSFNPVFVLKGVKLKDSGAAFIRKALVVIQFSVSIILIVGTIVIYQQIQHVKSRNLGLNKDNLLEVAVHGSLAKNFIPVKQDMINTGYVVNAALSDHTTLGDGNNTDKLSWEGKAAGSKVLVSGRSVTPEFFATSGMHIIEGRGLQVPDSLVATENSSKITNIVITRSMAKLMGKQSPINKLLYNEGDPTMKLRVVGVVNDYVYGNMYGTPDPVIFNIVQPKDAYVMYVKLNGQKDITKGVAEIKNIVSRYNPGYPFDYHFVDDQFNQRFLTETLISELSRVFALLAIIISCLGLFGLAAYTAERRIKEIGIRKVLGATVTGITTLLSLDFLQLIGVSCLVAFPLAYLGMSQWLNNYEYRVGINWWVFALSGGAAVIIAMLTISFQSIKAALANPVNSLKNE</sequence>
<evidence type="ECO:0000256" key="5">
    <source>
        <dbReference type="ARBA" id="ARBA00023136"/>
    </source>
</evidence>
<organism evidence="9 10">
    <name type="scientific">Mucilaginibacter agri</name>
    <dbReference type="NCBI Taxonomy" id="2695265"/>
    <lineage>
        <taxon>Bacteria</taxon>
        <taxon>Pseudomonadati</taxon>
        <taxon>Bacteroidota</taxon>
        <taxon>Sphingobacteriia</taxon>
        <taxon>Sphingobacteriales</taxon>
        <taxon>Sphingobacteriaceae</taxon>
        <taxon>Mucilaginibacter</taxon>
    </lineage>
</organism>
<feature type="transmembrane region" description="Helical" evidence="6">
    <location>
        <begin position="416"/>
        <end position="440"/>
    </location>
</feature>
<evidence type="ECO:0000313" key="9">
    <source>
        <dbReference type="EMBL" id="NCD72225.1"/>
    </source>
</evidence>
<feature type="transmembrane region" description="Helical" evidence="6">
    <location>
        <begin position="278"/>
        <end position="300"/>
    </location>
</feature>
<evidence type="ECO:0000256" key="2">
    <source>
        <dbReference type="ARBA" id="ARBA00022475"/>
    </source>
</evidence>
<gene>
    <name evidence="9" type="ORF">GSY63_22870</name>
</gene>
<keyword evidence="2" id="KW-1003">Cell membrane</keyword>
<keyword evidence="10" id="KW-1185">Reference proteome</keyword>
<name>A0A965ZJE4_9SPHI</name>
<dbReference type="InterPro" id="IPR050250">
    <property type="entry name" value="Macrolide_Exporter_MacB"/>
</dbReference>
<proteinExistence type="predicted"/>
<protein>
    <submittedName>
        <fullName evidence="9">FtsX-like permease family protein</fullName>
    </submittedName>
</protein>
<keyword evidence="4 6" id="KW-1133">Transmembrane helix</keyword>
<keyword evidence="3 6" id="KW-0812">Transmembrane</keyword>
<feature type="transmembrane region" description="Helical" evidence="6">
    <location>
        <begin position="758"/>
        <end position="778"/>
    </location>
</feature>
<reference evidence="9" key="1">
    <citation type="submission" date="2020-01" db="EMBL/GenBank/DDBJ databases">
        <authorList>
            <person name="Seo Y.L."/>
        </authorList>
    </citation>
    <scope>NUCLEOTIDE SEQUENCE</scope>
    <source>
        <strain evidence="9">R11</strain>
    </source>
</reference>
<dbReference type="InterPro" id="IPR003838">
    <property type="entry name" value="ABC3_permease_C"/>
</dbReference>
<dbReference type="RefSeq" id="WP_166588179.1">
    <property type="nucleotide sequence ID" value="NZ_WWEO01000045.1"/>
</dbReference>
<dbReference type="PANTHER" id="PTHR30572:SF18">
    <property type="entry name" value="ABC-TYPE MACROLIDE FAMILY EXPORT SYSTEM PERMEASE COMPONENT 2"/>
    <property type="match status" value="1"/>
</dbReference>